<organism evidence="1 2">
    <name type="scientific">Candidatus Sodalis endolongispinus</name>
    <dbReference type="NCBI Taxonomy" id="2812662"/>
    <lineage>
        <taxon>Bacteria</taxon>
        <taxon>Pseudomonadati</taxon>
        <taxon>Pseudomonadota</taxon>
        <taxon>Gammaproteobacteria</taxon>
        <taxon>Enterobacterales</taxon>
        <taxon>Bruguierivoracaceae</taxon>
        <taxon>Sodalis</taxon>
    </lineage>
</organism>
<dbReference type="Proteomes" id="UP000811282">
    <property type="component" value="Unassembled WGS sequence"/>
</dbReference>
<gene>
    <name evidence="1" type="ORF">JZM24_09130</name>
</gene>
<sequence>MLSSIDNIGHQNIYYYDPLGRVTKVIFCPDTSYESSTTTQYNLIKDEEDNIKEISIVDTDIRENARKTQFDSLHRPIEEYRSDISSDNMPHWFKIASQSYDGFGRRKTQTTYDYHVPIANQPDNNTTSIEKILL</sequence>
<evidence type="ECO:0000313" key="1">
    <source>
        <dbReference type="EMBL" id="MBT9432246.1"/>
    </source>
</evidence>
<evidence type="ECO:0000313" key="2">
    <source>
        <dbReference type="Proteomes" id="UP000811282"/>
    </source>
</evidence>
<comment type="caution">
    <text evidence="1">The sequence shown here is derived from an EMBL/GenBank/DDBJ whole genome shotgun (WGS) entry which is preliminary data.</text>
</comment>
<proteinExistence type="predicted"/>
<keyword evidence="2" id="KW-1185">Reference proteome</keyword>
<dbReference type="RefSeq" id="WP_215669415.1">
    <property type="nucleotide sequence ID" value="NZ_JAFJYC010000001.1"/>
</dbReference>
<dbReference type="EMBL" id="JAFJYC010000001">
    <property type="protein sequence ID" value="MBT9432246.1"/>
    <property type="molecule type" value="Genomic_DNA"/>
</dbReference>
<accession>A0ABS5YBD5</accession>
<name>A0ABS5YBD5_9GAMM</name>
<protein>
    <submittedName>
        <fullName evidence="1">Uncharacterized protein</fullName>
    </submittedName>
</protein>
<reference evidence="1 2" key="1">
    <citation type="journal article" date="2021" name="Genome Biol. Evol.">
        <title>The evolution of interdependence in a four-way mealybug symbiosis.</title>
        <authorList>
            <person name="Garber A.I."/>
            <person name="Kupper M."/>
            <person name="Laetsch D.R."/>
            <person name="Weldon S.R."/>
            <person name="Ladinsky M.S."/>
            <person name="Bjorkman P.J."/>
            <person name="McCutcheon J.P."/>
        </authorList>
    </citation>
    <scope>NUCLEOTIDE SEQUENCE [LARGE SCALE GENOMIC DNA]</scope>
    <source>
        <strain evidence="1">SOD</strain>
    </source>
</reference>